<dbReference type="CDD" id="cd18624">
    <property type="entry name" value="GH32_Fruct1-like"/>
    <property type="match status" value="1"/>
</dbReference>
<dbReference type="Gene3D" id="2.120.10.30">
    <property type="entry name" value="TolB, C-terminal domain"/>
    <property type="match status" value="1"/>
</dbReference>
<dbReference type="Gene3D" id="2.115.10.20">
    <property type="entry name" value="Glycosyl hydrolase domain, family 43"/>
    <property type="match status" value="1"/>
</dbReference>
<dbReference type="Gene3D" id="2.60.120.560">
    <property type="entry name" value="Exo-inulinase, domain 1"/>
    <property type="match status" value="1"/>
</dbReference>
<dbReference type="OrthoDB" id="202537at2759"/>
<feature type="signal peptide" evidence="4">
    <location>
        <begin position="1"/>
        <end position="31"/>
    </location>
</feature>
<sequence>MSLDICFLRLNALRTLMALALVMAATATATATATASAKVDARPIFHFRPPKHWINDPCAPLFDARSGLYHLFFQYNPEASVWGDMHWGHAVSPDLIHWDYLPIALAPSEPYDAAGVFTGSAVIAPDGSIAVLYTGVAAGRPLTEAESVDVATPINASDPLLEVWTKAPANPLVAARPLPPVLGNDTAFRDPTEPLVLGDGAPPFVVLGAGAESGKGMALRYALPHYPSPLGMHYLDVLLAADSSILDGAIWECPDPFALDHLAVLKVSSRALGYGDHYYFGASLRPGQPFVPAVHGVVDFGQVYASKSFTDPLSHARIQLGWSSEGDSQASQVARGWAGVHVIPRRLSHVLAASGSPLLAATPIPALDALRVASSHAAVTSPIVFPVSAPAADLPPGFEGATADFVASFMVPHSLASTANTTRPEIFGVNVRASPTLAEVTRVGIALASPPAGMPGVTFPHATPYERLASVADPRSCGKACAQFELCAGWTWLANASCELYSLTGVPRPTASSTVSGWRPLVFVDRARTSLAPDQETSPNSGILPLLAAAPGRVDLRIVLDNSIVEVFAATGTARITSRIYPTLPSSTLLSIFADSLASHVALEVADMWAMQPADGVLLGVGRMATSSRTIAGILGKPRYYTSPNDTISHHERDRLLAAPRGVAVDPNSRAVAINDTRASRIAVVWPDGRWETHPSQTKGNDLLLLDGYLLKAIDGGIEVMAVPSSLAGPIATDASAPGHALVALADDALAAPPPGVSSEQSVSVDDPLDDSVLAPPKSNMLFGLAHDPLTGTVFASHPDAAAVVAATAWREPGASLARLRLDTSGLTAPDIHYPDGLVLSQTSDVLYLSCFHRVLALHLASGNVSLVAGSTVAGHVDGLGPDARLDMPTSLAMDGDGALLVADRYNKVIRRIVLLAETGPGLVSTVAGTGSSGARGKPLAADRTPSPMFTASDGRGNLIVSSFDTHLVYAVQGVMAPGHPHAHLAGRLGWRPATFRLYPARVRAAIRTLFCS</sequence>
<keyword evidence="8" id="KW-1185">Reference proteome</keyword>
<keyword evidence="3" id="KW-0326">Glycosidase</keyword>
<evidence type="ECO:0000256" key="4">
    <source>
        <dbReference type="SAM" id="SignalP"/>
    </source>
</evidence>
<evidence type="ECO:0000256" key="1">
    <source>
        <dbReference type="ARBA" id="ARBA00009902"/>
    </source>
</evidence>
<dbReference type="SUPFAM" id="SSF49899">
    <property type="entry name" value="Concanavalin A-like lectins/glucanases"/>
    <property type="match status" value="1"/>
</dbReference>
<dbReference type="SUPFAM" id="SSF101898">
    <property type="entry name" value="NHL repeat"/>
    <property type="match status" value="1"/>
</dbReference>
<dbReference type="GO" id="GO:0005975">
    <property type="term" value="P:carbohydrate metabolic process"/>
    <property type="evidence" value="ECO:0007669"/>
    <property type="project" value="InterPro"/>
</dbReference>
<dbReference type="STRING" id="461836.A0A0L0DG94"/>
<dbReference type="eggNOG" id="KOG0228">
    <property type="taxonomic scope" value="Eukaryota"/>
</dbReference>
<dbReference type="GO" id="GO:0004553">
    <property type="term" value="F:hydrolase activity, hydrolyzing O-glycosyl compounds"/>
    <property type="evidence" value="ECO:0007669"/>
    <property type="project" value="InterPro"/>
</dbReference>
<feature type="domain" description="Glycosyl hydrolase family 32 C-terminal" evidence="6">
    <location>
        <begin position="399"/>
        <end position="597"/>
    </location>
</feature>
<dbReference type="InterPro" id="IPR013148">
    <property type="entry name" value="Glyco_hydro_32_N"/>
</dbReference>
<dbReference type="SUPFAM" id="SSF75005">
    <property type="entry name" value="Arabinanase/levansucrase/invertase"/>
    <property type="match status" value="1"/>
</dbReference>
<dbReference type="InterPro" id="IPR050551">
    <property type="entry name" value="Fructan_Metab_Enzymes"/>
</dbReference>
<dbReference type="InterPro" id="IPR013189">
    <property type="entry name" value="Glyco_hydro_32_C"/>
</dbReference>
<evidence type="ECO:0000256" key="3">
    <source>
        <dbReference type="ARBA" id="ARBA00023295"/>
    </source>
</evidence>
<protein>
    <submittedName>
        <fullName evidence="7">Vacuolar invertase</fullName>
    </submittedName>
</protein>
<feature type="chain" id="PRO_5005537494" evidence="4">
    <location>
        <begin position="32"/>
        <end position="1013"/>
    </location>
</feature>
<dbReference type="Pfam" id="PF08244">
    <property type="entry name" value="Glyco_hydro_32C"/>
    <property type="match status" value="1"/>
</dbReference>
<dbReference type="InterPro" id="IPR023296">
    <property type="entry name" value="Glyco_hydro_beta-prop_sf"/>
</dbReference>
<evidence type="ECO:0000259" key="6">
    <source>
        <dbReference type="Pfam" id="PF08244"/>
    </source>
</evidence>
<dbReference type="Proteomes" id="UP000054408">
    <property type="component" value="Unassembled WGS sequence"/>
</dbReference>
<dbReference type="InterPro" id="IPR001362">
    <property type="entry name" value="Glyco_hydro_32"/>
</dbReference>
<name>A0A0L0DG94_THETB</name>
<evidence type="ECO:0000256" key="2">
    <source>
        <dbReference type="ARBA" id="ARBA00022801"/>
    </source>
</evidence>
<keyword evidence="2" id="KW-0378">Hydrolase</keyword>
<dbReference type="SMART" id="SM00640">
    <property type="entry name" value="Glyco_32"/>
    <property type="match status" value="1"/>
</dbReference>
<dbReference type="EMBL" id="GL349465">
    <property type="protein sequence ID" value="KNC51141.1"/>
    <property type="molecule type" value="Genomic_DNA"/>
</dbReference>
<comment type="similarity">
    <text evidence="1">Belongs to the glycosyl hydrolase 32 family.</text>
</comment>
<evidence type="ECO:0000313" key="7">
    <source>
        <dbReference type="EMBL" id="KNC51141.1"/>
    </source>
</evidence>
<proteinExistence type="inferred from homology"/>
<accession>A0A0L0DG94</accession>
<dbReference type="RefSeq" id="XP_013756344.1">
    <property type="nucleotide sequence ID" value="XM_013900890.1"/>
</dbReference>
<dbReference type="Pfam" id="PF00251">
    <property type="entry name" value="Glyco_hydro_32N"/>
    <property type="match status" value="1"/>
</dbReference>
<dbReference type="AlphaFoldDB" id="A0A0L0DG94"/>
<keyword evidence="4" id="KW-0732">Signal</keyword>
<dbReference type="PANTHER" id="PTHR31953">
    <property type="entry name" value="BETA-FRUCTOFURANOSIDASE, INSOLUBLE ISOENZYME CWINV1-RELATED"/>
    <property type="match status" value="1"/>
</dbReference>
<dbReference type="GeneID" id="25565638"/>
<feature type="domain" description="Glycosyl hydrolase family 32 N-terminal" evidence="5">
    <location>
        <begin position="46"/>
        <end position="349"/>
    </location>
</feature>
<dbReference type="InterPro" id="IPR011042">
    <property type="entry name" value="6-blade_b-propeller_TolB-like"/>
</dbReference>
<organism evidence="7 8">
    <name type="scientific">Thecamonas trahens ATCC 50062</name>
    <dbReference type="NCBI Taxonomy" id="461836"/>
    <lineage>
        <taxon>Eukaryota</taxon>
        <taxon>Apusozoa</taxon>
        <taxon>Apusomonadida</taxon>
        <taxon>Apusomonadidae</taxon>
        <taxon>Thecamonas</taxon>
    </lineage>
</organism>
<dbReference type="InterPro" id="IPR013320">
    <property type="entry name" value="ConA-like_dom_sf"/>
</dbReference>
<gene>
    <name evidence="7" type="ORF">AMSG_06492</name>
</gene>
<evidence type="ECO:0000313" key="8">
    <source>
        <dbReference type="Proteomes" id="UP000054408"/>
    </source>
</evidence>
<reference evidence="7 8" key="1">
    <citation type="submission" date="2010-05" db="EMBL/GenBank/DDBJ databases">
        <title>The Genome Sequence of Thecamonas trahens ATCC 50062.</title>
        <authorList>
            <consortium name="The Broad Institute Genome Sequencing Platform"/>
            <person name="Russ C."/>
            <person name="Cuomo C."/>
            <person name="Shea T."/>
            <person name="Young S.K."/>
            <person name="Zeng Q."/>
            <person name="Koehrsen M."/>
            <person name="Haas B."/>
            <person name="Borodovsky M."/>
            <person name="Guigo R."/>
            <person name="Alvarado L."/>
            <person name="Berlin A."/>
            <person name="Bochicchio J."/>
            <person name="Borenstein D."/>
            <person name="Chapman S."/>
            <person name="Chen Z."/>
            <person name="Freedman E."/>
            <person name="Gellesch M."/>
            <person name="Goldberg J."/>
            <person name="Griggs A."/>
            <person name="Gujja S."/>
            <person name="Heilman E."/>
            <person name="Heiman D."/>
            <person name="Hepburn T."/>
            <person name="Howarth C."/>
            <person name="Jen D."/>
            <person name="Larson L."/>
            <person name="Mehta T."/>
            <person name="Park D."/>
            <person name="Pearson M."/>
            <person name="Roberts A."/>
            <person name="Saif S."/>
            <person name="Shenoy N."/>
            <person name="Sisk P."/>
            <person name="Stolte C."/>
            <person name="Sykes S."/>
            <person name="Thomson T."/>
            <person name="Walk T."/>
            <person name="White J."/>
            <person name="Yandava C."/>
            <person name="Burger G."/>
            <person name="Gray M.W."/>
            <person name="Holland P.W.H."/>
            <person name="King N."/>
            <person name="Lang F.B.F."/>
            <person name="Roger A.J."/>
            <person name="Ruiz-Trillo I."/>
            <person name="Lander E."/>
            <person name="Nusbaum C."/>
        </authorList>
    </citation>
    <scope>NUCLEOTIDE SEQUENCE [LARGE SCALE GENOMIC DNA]</scope>
    <source>
        <strain evidence="7 8">ATCC 50062</strain>
    </source>
</reference>
<evidence type="ECO:0000259" key="5">
    <source>
        <dbReference type="Pfam" id="PF00251"/>
    </source>
</evidence>